<protein>
    <submittedName>
        <fullName evidence="1">DNA primase</fullName>
    </submittedName>
</protein>
<organism evidence="1 2">
    <name type="scientific">Dehalococcoides mccartyi</name>
    <dbReference type="NCBI Taxonomy" id="61435"/>
    <lineage>
        <taxon>Bacteria</taxon>
        <taxon>Bacillati</taxon>
        <taxon>Chloroflexota</taxon>
        <taxon>Dehalococcoidia</taxon>
        <taxon>Dehalococcoidales</taxon>
        <taxon>Dehalococcoidaceae</taxon>
        <taxon>Dehalococcoides</taxon>
    </lineage>
</organism>
<dbReference type="Proteomes" id="UP000233649">
    <property type="component" value="Unassembled WGS sequence"/>
</dbReference>
<reference evidence="1 2" key="1">
    <citation type="journal article" date="2017" name="FEMS Microbiol. Ecol.">
        <title>Reconstructed genomes of novel Dehalococcoides mccartyi strains from 1,2,3,4-tetrachlorodibenzo-p-dioxin-dechlorinating enrichment cultures reveal divergent reductive dehalogenase gene profiles.</title>
        <authorList>
            <person name="Dam H.T."/>
            <person name="Vollmers J."/>
            <person name="Kaster A.K."/>
            <person name="Haggblom M.M."/>
        </authorList>
    </citation>
    <scope>NUCLEOTIDE SEQUENCE [LARGE SCALE GENOMIC DNA]</scope>
    <source>
        <strain evidence="1 2">H1-3-2.001</strain>
    </source>
</reference>
<dbReference type="AlphaFoldDB" id="A0A2J1DW29"/>
<comment type="caution">
    <text evidence="1">The sequence shown here is derived from an EMBL/GenBank/DDBJ whole genome shotgun (WGS) entry which is preliminary data.</text>
</comment>
<sequence length="96" mass="11245">MVDLGLMTEAQTKDRHLYRQAMANYIAWLQPNWLERKCELRQQFTRLRAEITNELSDYKIHSRLPDVVAILLIALTTALEFAKSTGELKADEYDLF</sequence>
<dbReference type="EMBL" id="PHFD01000225">
    <property type="protein sequence ID" value="PKH46313.1"/>
    <property type="molecule type" value="Genomic_DNA"/>
</dbReference>
<gene>
    <name evidence="1" type="ORF">CVH13_01159</name>
</gene>
<name>A0A2J1DW29_9CHLR</name>
<proteinExistence type="predicted"/>
<feature type="non-terminal residue" evidence="1">
    <location>
        <position position="96"/>
    </location>
</feature>
<evidence type="ECO:0000313" key="2">
    <source>
        <dbReference type="Proteomes" id="UP000233649"/>
    </source>
</evidence>
<evidence type="ECO:0000313" key="1">
    <source>
        <dbReference type="EMBL" id="PKH46313.1"/>
    </source>
</evidence>
<accession>A0A2J1DW29</accession>